<comment type="function">
    <text evidence="17">Catalyzes the dehydration of the S-form of NAD(P)HX at the expense of ADP, which is converted to AMP. Together with NAD(P)HX epimerase, which catalyzes the epimerization of the S- and R-forms, the enzyme allows the repair of both epimers of NAD(P)HX, a damaged form of NAD(P)H that is a result of enzymatic or heat-dependent hydration.</text>
</comment>
<comment type="cofactor">
    <cofactor evidence="18 19">
        <name>K(+)</name>
        <dbReference type="ChEBI" id="CHEBI:29103"/>
    </cofactor>
    <text evidence="18 19">Binds 1 potassium ion per subunit.</text>
</comment>
<evidence type="ECO:0000256" key="7">
    <source>
        <dbReference type="ARBA" id="ARBA00022840"/>
    </source>
</evidence>
<dbReference type="OrthoDB" id="9806925at2"/>
<keyword evidence="23" id="KW-1185">Reference proteome</keyword>
<dbReference type="NCBIfam" id="TIGR00197">
    <property type="entry name" value="yjeF_nterm"/>
    <property type="match status" value="1"/>
</dbReference>
<evidence type="ECO:0000259" key="21">
    <source>
        <dbReference type="PROSITE" id="PS51385"/>
    </source>
</evidence>
<accession>A0A261UG92</accession>
<keyword evidence="11 18" id="KW-0413">Isomerase</keyword>
<dbReference type="Gene3D" id="3.40.1190.20">
    <property type="match status" value="1"/>
</dbReference>
<evidence type="ECO:0000313" key="23">
    <source>
        <dbReference type="Proteomes" id="UP000215767"/>
    </source>
</evidence>
<dbReference type="GO" id="GO:0052856">
    <property type="term" value="F:NAD(P)HX epimerase activity"/>
    <property type="evidence" value="ECO:0007669"/>
    <property type="project" value="UniProtKB-UniRule"/>
</dbReference>
<dbReference type="RefSeq" id="WP_094841844.1">
    <property type="nucleotide sequence ID" value="NZ_NEVS01000004.1"/>
</dbReference>
<evidence type="ECO:0000256" key="12">
    <source>
        <dbReference type="ARBA" id="ARBA00023239"/>
    </source>
</evidence>
<dbReference type="GO" id="GO:0110051">
    <property type="term" value="P:metabolite repair"/>
    <property type="evidence" value="ECO:0007669"/>
    <property type="project" value="TreeGrafter"/>
</dbReference>
<dbReference type="PANTHER" id="PTHR12592">
    <property type="entry name" value="ATP-DEPENDENT (S)-NAD(P)H-HYDRATE DEHYDRATASE FAMILY MEMBER"/>
    <property type="match status" value="1"/>
</dbReference>
<evidence type="ECO:0000256" key="16">
    <source>
        <dbReference type="ARBA" id="ARBA00049209"/>
    </source>
</evidence>
<evidence type="ECO:0000256" key="15">
    <source>
        <dbReference type="ARBA" id="ARBA00048238"/>
    </source>
</evidence>
<feature type="binding site" evidence="18">
    <location>
        <position position="157"/>
    </location>
    <ligand>
        <name>K(+)</name>
        <dbReference type="ChEBI" id="CHEBI:29103"/>
    </ligand>
</feature>
<feature type="binding site" evidence="18">
    <location>
        <begin position="125"/>
        <end position="131"/>
    </location>
    <ligand>
        <name>(6S)-NADPHX</name>
        <dbReference type="ChEBI" id="CHEBI:64076"/>
    </ligand>
</feature>
<comment type="catalytic activity">
    <reaction evidence="2 18 19">
        <text>(6R)-NADPHX = (6S)-NADPHX</text>
        <dbReference type="Rhea" id="RHEA:32227"/>
        <dbReference type="ChEBI" id="CHEBI:64076"/>
        <dbReference type="ChEBI" id="CHEBI:64077"/>
        <dbReference type="EC" id="5.1.99.6"/>
    </reaction>
</comment>
<comment type="cofactor">
    <cofactor evidence="17">
        <name>Mg(2+)</name>
        <dbReference type="ChEBI" id="CHEBI:18420"/>
    </cofactor>
</comment>
<keyword evidence="10 17" id="KW-0520">NAD</keyword>
<dbReference type="InterPro" id="IPR030677">
    <property type="entry name" value="Nnr"/>
</dbReference>
<comment type="function">
    <text evidence="14 19">Bifunctional enzyme that catalyzes the epimerization of the S- and R-forms of NAD(P)HX and the dehydration of the S-form of NAD(P)HX at the expense of ADP, which is converted to AMP. This allows the repair of both epimers of NAD(P)HX, a damaged form of NAD(P)H that is a result of enzymatic or heat-dependent hydration.</text>
</comment>
<name>A0A261UG92_9BORD</name>
<feature type="binding site" evidence="17">
    <location>
        <begin position="401"/>
        <end position="405"/>
    </location>
    <ligand>
        <name>AMP</name>
        <dbReference type="ChEBI" id="CHEBI:456215"/>
    </ligand>
</feature>
<protein>
    <recommendedName>
        <fullName evidence="19">Bifunctional NAD(P)H-hydrate repair enzyme</fullName>
    </recommendedName>
    <alternativeName>
        <fullName evidence="19">Nicotinamide nucleotide repair protein</fullName>
    </alternativeName>
    <domain>
        <recommendedName>
            <fullName evidence="19">ADP-dependent (S)-NAD(P)H-hydrate dehydratase</fullName>
            <ecNumber evidence="19">4.2.1.136</ecNumber>
        </recommendedName>
        <alternativeName>
            <fullName evidence="19">ADP-dependent NAD(P)HX dehydratase</fullName>
        </alternativeName>
    </domain>
    <domain>
        <recommendedName>
            <fullName evidence="19">NAD(P)H-hydrate epimerase</fullName>
            <ecNumber evidence="19">5.1.99.6</ecNumber>
        </recommendedName>
    </domain>
</protein>
<evidence type="ECO:0000313" key="22">
    <source>
        <dbReference type="EMBL" id="OZI60432.1"/>
    </source>
</evidence>
<evidence type="ECO:0000256" key="5">
    <source>
        <dbReference type="ARBA" id="ARBA00022723"/>
    </source>
</evidence>
<dbReference type="GO" id="GO:0046872">
    <property type="term" value="F:metal ion binding"/>
    <property type="evidence" value="ECO:0007669"/>
    <property type="project" value="UniProtKB-UniRule"/>
</dbReference>
<dbReference type="AlphaFoldDB" id="A0A261UG92"/>
<dbReference type="InterPro" id="IPR036652">
    <property type="entry name" value="YjeF_N_dom_sf"/>
</dbReference>
<organism evidence="22 23">
    <name type="scientific">Bordetella genomosp. 11</name>
    <dbReference type="NCBI Taxonomy" id="1416808"/>
    <lineage>
        <taxon>Bacteria</taxon>
        <taxon>Pseudomonadati</taxon>
        <taxon>Pseudomonadota</taxon>
        <taxon>Betaproteobacteria</taxon>
        <taxon>Burkholderiales</taxon>
        <taxon>Alcaligenaceae</taxon>
        <taxon>Bordetella</taxon>
    </lineage>
</organism>
<feature type="binding site" evidence="18">
    <location>
        <begin position="60"/>
        <end position="64"/>
    </location>
    <ligand>
        <name>(6S)-NADPHX</name>
        <dbReference type="ChEBI" id="CHEBI:64076"/>
    </ligand>
</feature>
<evidence type="ECO:0000256" key="9">
    <source>
        <dbReference type="ARBA" id="ARBA00022958"/>
    </source>
</evidence>
<dbReference type="HAMAP" id="MF_01966">
    <property type="entry name" value="NADHX_epimerase"/>
    <property type="match status" value="1"/>
</dbReference>
<evidence type="ECO:0000256" key="3">
    <source>
        <dbReference type="ARBA" id="ARBA00006001"/>
    </source>
</evidence>
<feature type="binding site" evidence="17">
    <location>
        <position position="255"/>
    </location>
    <ligand>
        <name>(6S)-NADPHX</name>
        <dbReference type="ChEBI" id="CHEBI:64076"/>
    </ligand>
</feature>
<keyword evidence="9 18" id="KW-0630">Potassium</keyword>
<dbReference type="EC" id="5.1.99.6" evidence="19"/>
<comment type="similarity">
    <text evidence="3 19">In the N-terminal section; belongs to the NnrE/AIBP family.</text>
</comment>
<keyword evidence="8 17" id="KW-0521">NADP</keyword>
<reference evidence="23" key="1">
    <citation type="submission" date="2017-05" db="EMBL/GenBank/DDBJ databases">
        <title>Complete and WGS of Bordetella genogroups.</title>
        <authorList>
            <person name="Spilker T."/>
            <person name="Lipuma J."/>
        </authorList>
    </citation>
    <scope>NUCLEOTIDE SEQUENCE [LARGE SCALE GENOMIC DNA]</scope>
    <source>
        <strain evidence="23">AU8856</strain>
    </source>
</reference>
<comment type="catalytic activity">
    <reaction evidence="16 17 19">
        <text>(6S)-NADPHX + ADP = AMP + phosphate + NADPH + H(+)</text>
        <dbReference type="Rhea" id="RHEA:32235"/>
        <dbReference type="ChEBI" id="CHEBI:15378"/>
        <dbReference type="ChEBI" id="CHEBI:43474"/>
        <dbReference type="ChEBI" id="CHEBI:57783"/>
        <dbReference type="ChEBI" id="CHEBI:64076"/>
        <dbReference type="ChEBI" id="CHEBI:456215"/>
        <dbReference type="ChEBI" id="CHEBI:456216"/>
        <dbReference type="EC" id="4.2.1.136"/>
    </reaction>
</comment>
<dbReference type="GO" id="GO:0046496">
    <property type="term" value="P:nicotinamide nucleotide metabolic process"/>
    <property type="evidence" value="ECO:0007669"/>
    <property type="project" value="UniProtKB-UniRule"/>
</dbReference>
<keyword evidence="12 17" id="KW-0456">Lyase</keyword>
<dbReference type="GO" id="GO:0005524">
    <property type="term" value="F:ATP binding"/>
    <property type="evidence" value="ECO:0007669"/>
    <property type="project" value="UniProtKB-UniRule"/>
</dbReference>
<comment type="subunit">
    <text evidence="17">Homotetramer.</text>
</comment>
<keyword evidence="5 18" id="KW-0479">Metal-binding</keyword>
<dbReference type="HAMAP" id="MF_01965">
    <property type="entry name" value="NADHX_dehydratase"/>
    <property type="match status" value="1"/>
</dbReference>
<comment type="function">
    <text evidence="18">Catalyzes the epimerization of the S- and R-forms of NAD(P)HX, a damaged form of NAD(P)H that is a result of enzymatic or heat-dependent hydration. This is a prerequisite for the S-specific NAD(P)H-hydrate dehydratase to allow the repair of both epimers of NAD(P)HX.</text>
</comment>
<dbReference type="PROSITE" id="PS51385">
    <property type="entry name" value="YJEF_N"/>
    <property type="match status" value="1"/>
</dbReference>
<gene>
    <name evidence="18" type="primary">nnrE</name>
    <name evidence="17" type="synonym">nnrD</name>
    <name evidence="22" type="ORF">CAL28_13485</name>
</gene>
<dbReference type="PANTHER" id="PTHR12592:SF0">
    <property type="entry name" value="ATP-DEPENDENT (S)-NAD(P)H-HYDRATE DEHYDRATASE"/>
    <property type="match status" value="1"/>
</dbReference>
<dbReference type="InterPro" id="IPR000631">
    <property type="entry name" value="CARKD"/>
</dbReference>
<keyword evidence="7 17" id="KW-0067">ATP-binding</keyword>
<evidence type="ECO:0000256" key="17">
    <source>
        <dbReference type="HAMAP-Rule" id="MF_01965"/>
    </source>
</evidence>
<feature type="binding site" evidence="18">
    <location>
        <position position="61"/>
    </location>
    <ligand>
        <name>K(+)</name>
        <dbReference type="ChEBI" id="CHEBI:29103"/>
    </ligand>
</feature>
<evidence type="ECO:0000259" key="20">
    <source>
        <dbReference type="PROSITE" id="PS51383"/>
    </source>
</evidence>
<dbReference type="InterPro" id="IPR004443">
    <property type="entry name" value="YjeF_N_dom"/>
</dbReference>
<comment type="similarity">
    <text evidence="4 19">In the C-terminal section; belongs to the NnrD/CARKD family.</text>
</comment>
<keyword evidence="6 17" id="KW-0547">Nucleotide-binding</keyword>
<evidence type="ECO:0000256" key="19">
    <source>
        <dbReference type="PIRNR" id="PIRNR017184"/>
    </source>
</evidence>
<dbReference type="Pfam" id="PF03853">
    <property type="entry name" value="YjeF_N"/>
    <property type="match status" value="1"/>
</dbReference>
<dbReference type="PROSITE" id="PS51383">
    <property type="entry name" value="YJEF_C_3"/>
    <property type="match status" value="1"/>
</dbReference>
<comment type="catalytic activity">
    <reaction evidence="15 17 19">
        <text>(6S)-NADHX + ADP = AMP + phosphate + NADH + H(+)</text>
        <dbReference type="Rhea" id="RHEA:32223"/>
        <dbReference type="ChEBI" id="CHEBI:15378"/>
        <dbReference type="ChEBI" id="CHEBI:43474"/>
        <dbReference type="ChEBI" id="CHEBI:57945"/>
        <dbReference type="ChEBI" id="CHEBI:64074"/>
        <dbReference type="ChEBI" id="CHEBI:456215"/>
        <dbReference type="ChEBI" id="CHEBI:456216"/>
        <dbReference type="EC" id="4.2.1.136"/>
    </reaction>
</comment>
<evidence type="ECO:0000256" key="4">
    <source>
        <dbReference type="ARBA" id="ARBA00009524"/>
    </source>
</evidence>
<comment type="similarity">
    <text evidence="17">Belongs to the NnrD/CARKD family.</text>
</comment>
<evidence type="ECO:0000256" key="14">
    <source>
        <dbReference type="ARBA" id="ARBA00025153"/>
    </source>
</evidence>
<dbReference type="GO" id="GO:0052855">
    <property type="term" value="F:ADP-dependent NAD(P)H-hydrate dehydratase activity"/>
    <property type="evidence" value="ECO:0007669"/>
    <property type="project" value="UniProtKB-UniRule"/>
</dbReference>
<dbReference type="PROSITE" id="PS01050">
    <property type="entry name" value="YJEF_C_2"/>
    <property type="match status" value="1"/>
</dbReference>
<dbReference type="Gene3D" id="3.40.50.10260">
    <property type="entry name" value="YjeF N-terminal domain"/>
    <property type="match status" value="1"/>
</dbReference>
<dbReference type="SUPFAM" id="SSF64153">
    <property type="entry name" value="YjeF N-terminal domain-like"/>
    <property type="match status" value="1"/>
</dbReference>
<evidence type="ECO:0000256" key="13">
    <source>
        <dbReference type="ARBA" id="ARBA00023268"/>
    </source>
</evidence>
<dbReference type="InterPro" id="IPR017953">
    <property type="entry name" value="Carbohydrate_kinase_pred_CS"/>
</dbReference>
<dbReference type="PIRSF" id="PIRSF017184">
    <property type="entry name" value="Nnr"/>
    <property type="match status" value="1"/>
</dbReference>
<comment type="catalytic activity">
    <reaction evidence="1 18 19">
        <text>(6R)-NADHX = (6S)-NADHX</text>
        <dbReference type="Rhea" id="RHEA:32215"/>
        <dbReference type="ChEBI" id="CHEBI:64074"/>
        <dbReference type="ChEBI" id="CHEBI:64075"/>
        <dbReference type="EC" id="5.1.99.6"/>
    </reaction>
</comment>
<comment type="similarity">
    <text evidence="18">Belongs to the NnrE/AIBP family.</text>
</comment>
<comment type="caution">
    <text evidence="18">Lacks conserved residue(s) required for the propagation of feature annotation.</text>
</comment>
<evidence type="ECO:0000256" key="11">
    <source>
        <dbReference type="ARBA" id="ARBA00023235"/>
    </source>
</evidence>
<feature type="binding site" evidence="17">
    <location>
        <position position="430"/>
    </location>
    <ligand>
        <name>AMP</name>
        <dbReference type="ChEBI" id="CHEBI:456215"/>
    </ligand>
</feature>
<evidence type="ECO:0000256" key="10">
    <source>
        <dbReference type="ARBA" id="ARBA00023027"/>
    </source>
</evidence>
<dbReference type="NCBIfam" id="TIGR00196">
    <property type="entry name" value="yjeF_cterm"/>
    <property type="match status" value="1"/>
</dbReference>
<feature type="binding site" evidence="17">
    <location>
        <position position="431"/>
    </location>
    <ligand>
        <name>(6S)-NADPHX</name>
        <dbReference type="ChEBI" id="CHEBI:64076"/>
    </ligand>
</feature>
<dbReference type="SUPFAM" id="SSF53613">
    <property type="entry name" value="Ribokinase-like"/>
    <property type="match status" value="1"/>
</dbReference>
<comment type="caution">
    <text evidence="22">The sequence shown here is derived from an EMBL/GenBank/DDBJ whole genome shotgun (WGS) entry which is preliminary data.</text>
</comment>
<feature type="binding site" evidence="17">
    <location>
        <position position="369"/>
    </location>
    <ligand>
        <name>(6S)-NADPHX</name>
        <dbReference type="ChEBI" id="CHEBI:64076"/>
    </ligand>
</feature>
<feature type="domain" description="YjeF C-terminal" evidence="20">
    <location>
        <begin position="221"/>
        <end position="485"/>
    </location>
</feature>
<evidence type="ECO:0000256" key="1">
    <source>
        <dbReference type="ARBA" id="ARBA00000013"/>
    </source>
</evidence>
<dbReference type="InterPro" id="IPR029056">
    <property type="entry name" value="Ribokinase-like"/>
</dbReference>
<dbReference type="Pfam" id="PF01256">
    <property type="entry name" value="Carb_kinase"/>
    <property type="match status" value="1"/>
</dbReference>
<feature type="binding site" evidence="18">
    <location>
        <position position="121"/>
    </location>
    <ligand>
        <name>K(+)</name>
        <dbReference type="ChEBI" id="CHEBI:29103"/>
    </ligand>
</feature>
<keyword evidence="13" id="KW-0511">Multifunctional enzyme</keyword>
<sequence length="499" mass="50462">MVKDEHVLLTPKEMAMADQAAVSAGHPGIVLMENAGAAVARAVRDRWTLRPVAVLCGPGNNGGDGFVVARHLAAAGWPVTLALLGRVDALRGDAAHHAGLWQGDVLPMAPSVLEGAGLVIDAIFGAGLARPVEGAAAATLRAAADRGLPVCAIDTPSGVDGGTGEVRGTAVPAACTVTFFRKKPGHLLLPGRALCGDLVVADIGIPGSVLETMATHTYENVPALWLPRFPWPRLDGHKYARGHAVVVGGEVMTGAARLSALAAARVGAGLVTLAAPRAAWPVYAAALTSVMVQPITDDTSFANLLSDARKNAIAIGPGAGISDATRAHAQAALATRRAVVLDADALTVFADKSATLFHAIRGPCVLTPHEGEFGRLFDRAGDKLGRARRAAQRSGAVVLLKGADTVIAAPDGRAAINGNAPPDLATGGSGDVLTGMIAGLLAQGMEAFDAACAAAWMHGAAAAAHGPGLIAEDLPGLIPGVLRALKDRASSGRTVGLPA</sequence>
<feature type="domain" description="YjeF N-terminal" evidence="21">
    <location>
        <begin position="14"/>
        <end position="211"/>
    </location>
</feature>
<evidence type="ECO:0000256" key="2">
    <source>
        <dbReference type="ARBA" id="ARBA00000909"/>
    </source>
</evidence>
<evidence type="ECO:0000256" key="18">
    <source>
        <dbReference type="HAMAP-Rule" id="MF_01966"/>
    </source>
</evidence>
<proteinExistence type="inferred from homology"/>
<dbReference type="EC" id="4.2.1.136" evidence="19"/>
<evidence type="ECO:0000256" key="8">
    <source>
        <dbReference type="ARBA" id="ARBA00022857"/>
    </source>
</evidence>
<evidence type="ECO:0000256" key="6">
    <source>
        <dbReference type="ARBA" id="ARBA00022741"/>
    </source>
</evidence>
<feature type="binding site" evidence="18">
    <location>
        <position position="154"/>
    </location>
    <ligand>
        <name>(6S)-NADPHX</name>
        <dbReference type="ChEBI" id="CHEBI:64076"/>
    </ligand>
</feature>
<feature type="binding site" evidence="17">
    <location>
        <position position="318"/>
    </location>
    <ligand>
        <name>(6S)-NADPHX</name>
        <dbReference type="ChEBI" id="CHEBI:64076"/>
    </ligand>
</feature>
<dbReference type="EMBL" id="NEVS01000004">
    <property type="protein sequence ID" value="OZI60432.1"/>
    <property type="molecule type" value="Genomic_DNA"/>
</dbReference>
<dbReference type="Proteomes" id="UP000215767">
    <property type="component" value="Unassembled WGS sequence"/>
</dbReference>
<dbReference type="CDD" id="cd01171">
    <property type="entry name" value="YXKO-related"/>
    <property type="match status" value="1"/>
</dbReference>